<feature type="transmembrane region" description="Helical" evidence="1">
    <location>
        <begin position="12"/>
        <end position="34"/>
    </location>
</feature>
<keyword evidence="1" id="KW-0812">Transmembrane</keyword>
<evidence type="ECO:0000313" key="2">
    <source>
        <dbReference type="EMBL" id="KAK7320637.1"/>
    </source>
</evidence>
<accession>A0AAN9KNA4</accession>
<evidence type="ECO:0000256" key="1">
    <source>
        <dbReference type="SAM" id="Phobius"/>
    </source>
</evidence>
<dbReference type="AlphaFoldDB" id="A0AAN9KNA4"/>
<keyword evidence="1" id="KW-0472">Membrane</keyword>
<proteinExistence type="predicted"/>
<name>A0AAN9KNA4_CANGL</name>
<dbReference type="EMBL" id="JAYMYQ010000007">
    <property type="protein sequence ID" value="KAK7320637.1"/>
    <property type="molecule type" value="Genomic_DNA"/>
</dbReference>
<reference evidence="2 3" key="1">
    <citation type="submission" date="2024-01" db="EMBL/GenBank/DDBJ databases">
        <title>The genomes of 5 underutilized Papilionoideae crops provide insights into root nodulation and disease resistanc.</title>
        <authorList>
            <person name="Jiang F."/>
        </authorList>
    </citation>
    <scope>NUCLEOTIDE SEQUENCE [LARGE SCALE GENOMIC DNA]</scope>
    <source>
        <strain evidence="2">LVBAO_FW01</strain>
        <tissue evidence="2">Leaves</tissue>
    </source>
</reference>
<protein>
    <submittedName>
        <fullName evidence="2">Uncharacterized protein</fullName>
    </submittedName>
</protein>
<keyword evidence="1" id="KW-1133">Transmembrane helix</keyword>
<gene>
    <name evidence="2" type="ORF">VNO77_30292</name>
</gene>
<evidence type="ECO:0000313" key="3">
    <source>
        <dbReference type="Proteomes" id="UP001367508"/>
    </source>
</evidence>
<comment type="caution">
    <text evidence="2">The sequence shown here is derived from an EMBL/GenBank/DDBJ whole genome shotgun (WGS) entry which is preliminary data.</text>
</comment>
<organism evidence="2 3">
    <name type="scientific">Canavalia gladiata</name>
    <name type="common">Sword bean</name>
    <name type="synonym">Dolichos gladiatus</name>
    <dbReference type="NCBI Taxonomy" id="3824"/>
    <lineage>
        <taxon>Eukaryota</taxon>
        <taxon>Viridiplantae</taxon>
        <taxon>Streptophyta</taxon>
        <taxon>Embryophyta</taxon>
        <taxon>Tracheophyta</taxon>
        <taxon>Spermatophyta</taxon>
        <taxon>Magnoliopsida</taxon>
        <taxon>eudicotyledons</taxon>
        <taxon>Gunneridae</taxon>
        <taxon>Pentapetalae</taxon>
        <taxon>rosids</taxon>
        <taxon>fabids</taxon>
        <taxon>Fabales</taxon>
        <taxon>Fabaceae</taxon>
        <taxon>Papilionoideae</taxon>
        <taxon>50 kb inversion clade</taxon>
        <taxon>NPAAA clade</taxon>
        <taxon>indigoferoid/millettioid clade</taxon>
        <taxon>Phaseoleae</taxon>
        <taxon>Canavalia</taxon>
    </lineage>
</organism>
<feature type="transmembrane region" description="Helical" evidence="1">
    <location>
        <begin position="46"/>
        <end position="67"/>
    </location>
</feature>
<sequence>MFYSISSKVTATTLSLSLFTFSLSSFLGFSLCWAPSPAKPSTHSWVIIKSSLASNFNFPVLLLLYYLPLS</sequence>
<dbReference type="Proteomes" id="UP001367508">
    <property type="component" value="Unassembled WGS sequence"/>
</dbReference>
<keyword evidence="3" id="KW-1185">Reference proteome</keyword>